<proteinExistence type="predicted"/>
<dbReference type="InterPro" id="IPR000477">
    <property type="entry name" value="RT_dom"/>
</dbReference>
<dbReference type="PROSITE" id="PS50878">
    <property type="entry name" value="RT_POL"/>
    <property type="match status" value="1"/>
</dbReference>
<dbReference type="Pfam" id="PF00078">
    <property type="entry name" value="RVT_1"/>
    <property type="match status" value="1"/>
</dbReference>
<feature type="domain" description="Reverse transcriptase" evidence="2">
    <location>
        <begin position="1"/>
        <end position="133"/>
    </location>
</feature>
<evidence type="ECO:0000259" key="2">
    <source>
        <dbReference type="PROSITE" id="PS50878"/>
    </source>
</evidence>
<name>A0ABY6L4D8_9ARAC</name>
<sequence length="133" mass="15589">MLAQKGIGDSPRDRGRGHDTNFDVYHRDMERQTAFNTDHKIFYLNNEREVKFTYESETFYKKLTKGCPQGEPLSPLLWNILLNDLLINFESMNADIICYADDATISCWNKTIEGLKTASEYSFNYVIQWCNRK</sequence>
<dbReference type="Proteomes" id="UP001235939">
    <property type="component" value="Chromosome 13"/>
</dbReference>
<reference evidence="3 4" key="1">
    <citation type="submission" date="2022-01" db="EMBL/GenBank/DDBJ databases">
        <title>A chromosomal length assembly of Cordylochernes scorpioides.</title>
        <authorList>
            <person name="Zeh D."/>
            <person name="Zeh J."/>
        </authorList>
    </citation>
    <scope>NUCLEOTIDE SEQUENCE [LARGE SCALE GENOMIC DNA]</scope>
    <source>
        <strain evidence="3">IN4F17</strain>
        <tissue evidence="3">Whole Body</tissue>
    </source>
</reference>
<dbReference type="EMBL" id="CP092875">
    <property type="protein sequence ID" value="UYV76002.1"/>
    <property type="molecule type" value="Genomic_DNA"/>
</dbReference>
<feature type="compositionally biased region" description="Basic and acidic residues" evidence="1">
    <location>
        <begin position="10"/>
        <end position="21"/>
    </location>
</feature>
<protein>
    <recommendedName>
        <fullName evidence="2">Reverse transcriptase domain-containing protein</fullName>
    </recommendedName>
</protein>
<evidence type="ECO:0000313" key="3">
    <source>
        <dbReference type="EMBL" id="UYV76002.1"/>
    </source>
</evidence>
<accession>A0ABY6L4D8</accession>
<gene>
    <name evidence="3" type="ORF">LAZ67_13002101</name>
</gene>
<dbReference type="SUPFAM" id="SSF56672">
    <property type="entry name" value="DNA/RNA polymerases"/>
    <property type="match status" value="1"/>
</dbReference>
<keyword evidence="4" id="KW-1185">Reference proteome</keyword>
<evidence type="ECO:0000256" key="1">
    <source>
        <dbReference type="SAM" id="MobiDB-lite"/>
    </source>
</evidence>
<feature type="region of interest" description="Disordered" evidence="1">
    <location>
        <begin position="1"/>
        <end position="21"/>
    </location>
</feature>
<evidence type="ECO:0000313" key="4">
    <source>
        <dbReference type="Proteomes" id="UP001235939"/>
    </source>
</evidence>
<dbReference type="InterPro" id="IPR043502">
    <property type="entry name" value="DNA/RNA_pol_sf"/>
</dbReference>
<organism evidence="3 4">
    <name type="scientific">Cordylochernes scorpioides</name>
    <dbReference type="NCBI Taxonomy" id="51811"/>
    <lineage>
        <taxon>Eukaryota</taxon>
        <taxon>Metazoa</taxon>
        <taxon>Ecdysozoa</taxon>
        <taxon>Arthropoda</taxon>
        <taxon>Chelicerata</taxon>
        <taxon>Arachnida</taxon>
        <taxon>Pseudoscorpiones</taxon>
        <taxon>Cheliferoidea</taxon>
        <taxon>Chernetidae</taxon>
        <taxon>Cordylochernes</taxon>
    </lineage>
</organism>